<gene>
    <name evidence="1" type="ORF">VAZ01S_035_00330</name>
</gene>
<dbReference type="EMBL" id="BATL01000035">
    <property type="protein sequence ID" value="GAD76025.1"/>
    <property type="molecule type" value="Genomic_DNA"/>
</dbReference>
<protein>
    <submittedName>
        <fullName evidence="1">Uncharacterized protein</fullName>
    </submittedName>
</protein>
<organism evidence="1 2">
    <name type="scientific">Vibrio azureus NBRC 104587</name>
    <dbReference type="NCBI Taxonomy" id="1219077"/>
    <lineage>
        <taxon>Bacteria</taxon>
        <taxon>Pseudomonadati</taxon>
        <taxon>Pseudomonadota</taxon>
        <taxon>Gammaproteobacteria</taxon>
        <taxon>Vibrionales</taxon>
        <taxon>Vibrionaceae</taxon>
        <taxon>Vibrio</taxon>
    </lineage>
</organism>
<comment type="caution">
    <text evidence="1">The sequence shown here is derived from an EMBL/GenBank/DDBJ whole genome shotgun (WGS) entry which is preliminary data.</text>
</comment>
<proteinExistence type="predicted"/>
<dbReference type="Proteomes" id="UP000016567">
    <property type="component" value="Unassembled WGS sequence"/>
</dbReference>
<accession>U3AQI7</accession>
<reference evidence="1 2" key="1">
    <citation type="submission" date="2013-09" db="EMBL/GenBank/DDBJ databases">
        <title>Whole genome shotgun sequence of Vibrio azureus NBRC 104587.</title>
        <authorList>
            <person name="Isaki S."/>
            <person name="Hosoyama A."/>
            <person name="Numata M."/>
            <person name="Hashimoto M."/>
            <person name="Hosoyama Y."/>
            <person name="Tsuchikane K."/>
            <person name="Noguchi M."/>
            <person name="Hirakata S."/>
            <person name="Ichikawa N."/>
            <person name="Ohji S."/>
            <person name="Yamazoe A."/>
            <person name="Fujita N."/>
        </authorList>
    </citation>
    <scope>NUCLEOTIDE SEQUENCE [LARGE SCALE GENOMIC DNA]</scope>
    <source>
        <strain evidence="1 2">NBRC 104587</strain>
    </source>
</reference>
<evidence type="ECO:0000313" key="2">
    <source>
        <dbReference type="Proteomes" id="UP000016567"/>
    </source>
</evidence>
<dbReference type="STRING" id="1219077.VAZ01S_035_00330"/>
<name>U3AQI7_9VIBR</name>
<keyword evidence="2" id="KW-1185">Reference proteome</keyword>
<sequence length="652" mass="75314">MFSFKANSKSLHLEHEHSYTYYSQVNKDYHKALYLFQLVMSRKCLNYKYDDKDCNFYLNEKEMEVWSDWYQENNPDKKQYLDVKLKMLQDTSDVITAIRYGETEKVSPIILDIQTMFDNFFNLRISEIIASELEENNGRTGVNYQPAYEQLLEEYTNKVARYRIDVLEAIEIAGESLKKGEKIQYQELLFALEYLDKKVLQTSVQKNFDNYLKSIFRDLTGCVECATSVIVELERPAGNIYHELSITEMLFFGFSAFGPAKKIEVLYPDEYYLRDNEGTSVVEFLYFLNQYIQQNQNNLLVSIDKLMLDTKPDTIDIDSWRMMKDGVDKFYLGGSIWNKSMIPNIRRLFNSLVNITTDATGATLSNTASIAMNRAVTSQFKISNIGKTFNVASALDTVVKHIPKVVVGESIRYLCNSDSIEGSGFTNGLSLEEICVYVPSFRAESFPITISSQLDGNLSSSEFHGKVLGDMLRAIYLSSLTNSWEVLIDKIKSYLDDDFSFYGQDDVGYRVFLVHDSGVIVFRSVVFAKQQIILKKKMLLGENINNYTLKVFSNVDDTNVATLKLKSSMFNENMAGVIKGKRFYFVEKIDDHSKPEHINLTRANKVCGLPPYHYKNRREYYYRCLEDKYFPRGVPDYFLANMSILGLSEREE</sequence>
<evidence type="ECO:0000313" key="1">
    <source>
        <dbReference type="EMBL" id="GAD76025.1"/>
    </source>
</evidence>
<dbReference type="AlphaFoldDB" id="U3AQI7"/>